<keyword evidence="5" id="KW-0067">ATP-binding</keyword>
<dbReference type="PROSITE" id="PS00106">
    <property type="entry name" value="GALACTOKINASE"/>
    <property type="match status" value="1"/>
</dbReference>
<dbReference type="InterPro" id="IPR014721">
    <property type="entry name" value="Ribsml_uS5_D2-typ_fold_subgr"/>
</dbReference>
<dbReference type="InterPro" id="IPR006206">
    <property type="entry name" value="Mevalonate/galactokinase"/>
</dbReference>
<dbReference type="Gene3D" id="3.30.230.10">
    <property type="match status" value="1"/>
</dbReference>
<proteinExistence type="inferred from homology"/>
<comment type="similarity">
    <text evidence="1">Belongs to the GHMP kinase family. GalK subfamily.</text>
</comment>
<evidence type="ECO:0000259" key="6">
    <source>
        <dbReference type="Pfam" id="PF00288"/>
    </source>
</evidence>
<accession>A0AAD7ZHH5</accession>
<dbReference type="PANTHER" id="PTHR10457:SF7">
    <property type="entry name" value="GALACTOKINASE-RELATED"/>
    <property type="match status" value="1"/>
</dbReference>
<name>A0AAD7ZHH5_DIPPU</name>
<dbReference type="Pfam" id="PF08544">
    <property type="entry name" value="GHMP_kinases_C"/>
    <property type="match status" value="1"/>
</dbReference>
<dbReference type="Pfam" id="PF10509">
    <property type="entry name" value="GalKase_gal_bdg"/>
    <property type="match status" value="1"/>
</dbReference>
<keyword evidence="3" id="KW-0547">Nucleotide-binding</keyword>
<dbReference type="NCBIfam" id="TIGR00131">
    <property type="entry name" value="gal_kin"/>
    <property type="match status" value="1"/>
</dbReference>
<evidence type="ECO:0000256" key="3">
    <source>
        <dbReference type="ARBA" id="ARBA00022741"/>
    </source>
</evidence>
<dbReference type="InterPro" id="IPR006203">
    <property type="entry name" value="GHMP_knse_ATP-bd_CS"/>
</dbReference>
<dbReference type="Pfam" id="PF00288">
    <property type="entry name" value="GHMP_kinases_N"/>
    <property type="match status" value="1"/>
</dbReference>
<comment type="caution">
    <text evidence="9">The sequence shown here is derived from an EMBL/GenBank/DDBJ whole genome shotgun (WGS) entry which is preliminary data.</text>
</comment>
<dbReference type="EMBL" id="JASPKZ010008340">
    <property type="protein sequence ID" value="KAJ9580402.1"/>
    <property type="molecule type" value="Genomic_DNA"/>
</dbReference>
<reference evidence="9" key="2">
    <citation type="submission" date="2023-05" db="EMBL/GenBank/DDBJ databases">
        <authorList>
            <person name="Fouks B."/>
        </authorList>
    </citation>
    <scope>NUCLEOTIDE SEQUENCE</scope>
    <source>
        <strain evidence="9">Stay&amp;Tobe</strain>
        <tissue evidence="9">Testes</tissue>
    </source>
</reference>
<dbReference type="PRINTS" id="PR00959">
    <property type="entry name" value="MEVGALKINASE"/>
</dbReference>
<evidence type="ECO:0008006" key="11">
    <source>
        <dbReference type="Google" id="ProtNLM"/>
    </source>
</evidence>
<dbReference type="GO" id="GO:0006012">
    <property type="term" value="P:galactose metabolic process"/>
    <property type="evidence" value="ECO:0007669"/>
    <property type="project" value="InterPro"/>
</dbReference>
<dbReference type="InterPro" id="IPR019539">
    <property type="entry name" value="GalKase_N"/>
</dbReference>
<evidence type="ECO:0000313" key="9">
    <source>
        <dbReference type="EMBL" id="KAJ9580402.1"/>
    </source>
</evidence>
<protein>
    <recommendedName>
        <fullName evidence="11">Galactokinase</fullName>
    </recommendedName>
</protein>
<dbReference type="AlphaFoldDB" id="A0AAD7ZHH5"/>
<dbReference type="GO" id="GO:0004335">
    <property type="term" value="F:galactokinase activity"/>
    <property type="evidence" value="ECO:0007669"/>
    <property type="project" value="InterPro"/>
</dbReference>
<feature type="non-terminal residue" evidence="9">
    <location>
        <position position="1"/>
    </location>
</feature>
<keyword evidence="2" id="KW-0808">Transferase</keyword>
<reference evidence="9" key="1">
    <citation type="journal article" date="2023" name="IScience">
        <title>Live-bearing cockroach genome reveals convergent evolutionary mechanisms linked to viviparity in insects and beyond.</title>
        <authorList>
            <person name="Fouks B."/>
            <person name="Harrison M.C."/>
            <person name="Mikhailova A.A."/>
            <person name="Marchal E."/>
            <person name="English S."/>
            <person name="Carruthers M."/>
            <person name="Jennings E.C."/>
            <person name="Chiamaka E.L."/>
            <person name="Frigard R.A."/>
            <person name="Pippel M."/>
            <person name="Attardo G.M."/>
            <person name="Benoit J.B."/>
            <person name="Bornberg-Bauer E."/>
            <person name="Tobe S.S."/>
        </authorList>
    </citation>
    <scope>NUCLEOTIDE SEQUENCE</scope>
    <source>
        <strain evidence="9">Stay&amp;Tobe</strain>
    </source>
</reference>
<evidence type="ECO:0000256" key="1">
    <source>
        <dbReference type="ARBA" id="ARBA00006566"/>
    </source>
</evidence>
<evidence type="ECO:0000256" key="2">
    <source>
        <dbReference type="ARBA" id="ARBA00022679"/>
    </source>
</evidence>
<dbReference type="PANTHER" id="PTHR10457">
    <property type="entry name" value="MEVALONATE KINASE/GALACTOKINASE"/>
    <property type="match status" value="1"/>
</dbReference>
<dbReference type="PRINTS" id="PR00473">
    <property type="entry name" value="GALCTOKINASE"/>
</dbReference>
<dbReference type="InterPro" id="IPR019741">
    <property type="entry name" value="Galactokinase_CS"/>
</dbReference>
<keyword evidence="4" id="KW-0418">Kinase</keyword>
<dbReference type="GO" id="GO:0005829">
    <property type="term" value="C:cytosol"/>
    <property type="evidence" value="ECO:0007669"/>
    <property type="project" value="TreeGrafter"/>
</dbReference>
<evidence type="ECO:0000256" key="4">
    <source>
        <dbReference type="ARBA" id="ARBA00022777"/>
    </source>
</evidence>
<dbReference type="InterPro" id="IPR000705">
    <property type="entry name" value="Galactokinase"/>
</dbReference>
<dbReference type="PROSITE" id="PS00627">
    <property type="entry name" value="GHMP_KINASES_ATP"/>
    <property type="match status" value="1"/>
</dbReference>
<dbReference type="InterPro" id="IPR036554">
    <property type="entry name" value="GHMP_kinase_C_sf"/>
</dbReference>
<dbReference type="PIRSF" id="PIRSF000530">
    <property type="entry name" value="Galactokinase"/>
    <property type="match status" value="1"/>
</dbReference>
<feature type="domain" description="GHMP kinase C-terminal" evidence="7">
    <location>
        <begin position="405"/>
        <end position="476"/>
    </location>
</feature>
<dbReference type="InterPro" id="IPR006204">
    <property type="entry name" value="GHMP_kinase_N_dom"/>
</dbReference>
<dbReference type="SUPFAM" id="SSF55060">
    <property type="entry name" value="GHMP Kinase, C-terminal domain"/>
    <property type="match status" value="1"/>
</dbReference>
<dbReference type="InterPro" id="IPR013750">
    <property type="entry name" value="GHMP_kinase_C_dom"/>
</dbReference>
<feature type="domain" description="GHMP kinase N-terminal" evidence="6">
    <location>
        <begin position="165"/>
        <end position="243"/>
    </location>
</feature>
<gene>
    <name evidence="9" type="ORF">L9F63_003926</name>
</gene>
<evidence type="ECO:0000313" key="10">
    <source>
        <dbReference type="Proteomes" id="UP001233999"/>
    </source>
</evidence>
<evidence type="ECO:0000259" key="7">
    <source>
        <dbReference type="Pfam" id="PF08544"/>
    </source>
</evidence>
<feature type="domain" description="Galactokinase N-terminal" evidence="8">
    <location>
        <begin position="69"/>
        <end position="117"/>
    </location>
</feature>
<dbReference type="SUPFAM" id="SSF54211">
    <property type="entry name" value="Ribosomal protein S5 domain 2-like"/>
    <property type="match status" value="1"/>
</dbReference>
<evidence type="ECO:0000256" key="5">
    <source>
        <dbReference type="ARBA" id="ARBA00022840"/>
    </source>
</evidence>
<dbReference type="InterPro" id="IPR020568">
    <property type="entry name" value="Ribosomal_Su5_D2-typ_SF"/>
</dbReference>
<sequence>MLGLGNEAISVLALQYFSMVDPTGNTSQNNRNLMAQITNGKIEDEYPPVIPLEGSPFSKINRINQLKEYFIKKYNQEPEYFVRVPGRVNLIGEHVDYCGYSVLPMAIQYDIVMAVKPTNEPKLQLTNMDPEHQDFQCDVNSFSIEVKKGTSPSWHQYFLCGLKGVLETLNKDSVGMLVAASGNIPLSSGLSSSSALVSAAALAATYANKHKMSKLDIASLSATSERYIGTQGGGMDQAIAFLGTKGCAKHIQFNPLRSEDVKLPEGAVFVIAHSLAVLNKAKTSDFNCRVAECRLAAQLMAKKRGLTWEKLRTLAELESALNASLDDMVLLVKEILHQHPYTKEEMCRELEVSEGVLDQLSLSNNTTHIDQFKLHQRALHVYQERIEVTSFREVCESEMAPVDALKKLGELMRQSHQSLQKLYECSHHGLDALVELGEGKALGSRLTGAGWGGCTVALTTKDSLDDYVSTLKEKFYKNNCAARDKNVDTLVFATEPNVGAEVYKESPL</sequence>
<keyword evidence="10" id="KW-1185">Reference proteome</keyword>
<dbReference type="Gene3D" id="1.20.1440.340">
    <property type="match status" value="1"/>
</dbReference>
<organism evidence="9 10">
    <name type="scientific">Diploptera punctata</name>
    <name type="common">Pacific beetle cockroach</name>
    <dbReference type="NCBI Taxonomy" id="6984"/>
    <lineage>
        <taxon>Eukaryota</taxon>
        <taxon>Metazoa</taxon>
        <taxon>Ecdysozoa</taxon>
        <taxon>Arthropoda</taxon>
        <taxon>Hexapoda</taxon>
        <taxon>Insecta</taxon>
        <taxon>Pterygota</taxon>
        <taxon>Neoptera</taxon>
        <taxon>Polyneoptera</taxon>
        <taxon>Dictyoptera</taxon>
        <taxon>Blattodea</taxon>
        <taxon>Blaberoidea</taxon>
        <taxon>Blaberidae</taxon>
        <taxon>Diplopterinae</taxon>
        <taxon>Diploptera</taxon>
    </lineage>
</organism>
<dbReference type="Gene3D" id="3.30.70.3170">
    <property type="match status" value="1"/>
</dbReference>
<dbReference type="Proteomes" id="UP001233999">
    <property type="component" value="Unassembled WGS sequence"/>
</dbReference>
<dbReference type="GO" id="GO:0005524">
    <property type="term" value="F:ATP binding"/>
    <property type="evidence" value="ECO:0007669"/>
    <property type="project" value="UniProtKB-KW"/>
</dbReference>
<evidence type="ECO:0000259" key="8">
    <source>
        <dbReference type="Pfam" id="PF10509"/>
    </source>
</evidence>